<comment type="caution">
    <text evidence="1">The sequence shown here is derived from an EMBL/GenBank/DDBJ whole genome shotgun (WGS) entry which is preliminary data.</text>
</comment>
<sequence length="237" mass="26751">MCYSVITHSLECDARPVINDGYGEIVNGYADPSPCCDTGSRNTFFSNIPSAMRCPSHGCCVVTTSFRPCTVRYLCDEPVQFHLYNRVGRPGVQWRPLPVLDWTFQSPPADKFFYPRVEPVPYESPEWRYALQILTEAGEVIRDLKKVTARVRDAIREKSWAHIREHGCCYFRECPLVKELSRLQGEKMELARARAGIMGKFAYAKWMVCHGGLEGGRAVSGLEMQSPDNPSEDEGGC</sequence>
<dbReference type="Proteomes" id="UP001187682">
    <property type="component" value="Unassembled WGS sequence"/>
</dbReference>
<proteinExistence type="predicted"/>
<keyword evidence="2" id="KW-1185">Reference proteome</keyword>
<dbReference type="AlphaFoldDB" id="A0AAE8SY25"/>
<accession>A0AAE8SY25</accession>
<reference evidence="1" key="1">
    <citation type="submission" date="2018-03" db="EMBL/GenBank/DDBJ databases">
        <authorList>
            <person name="Guldener U."/>
        </authorList>
    </citation>
    <scope>NUCLEOTIDE SEQUENCE</scope>
</reference>
<organism evidence="1 2">
    <name type="scientific">Cephalotrichum gorgonifer</name>
    <dbReference type="NCBI Taxonomy" id="2041049"/>
    <lineage>
        <taxon>Eukaryota</taxon>
        <taxon>Fungi</taxon>
        <taxon>Dikarya</taxon>
        <taxon>Ascomycota</taxon>
        <taxon>Pezizomycotina</taxon>
        <taxon>Sordariomycetes</taxon>
        <taxon>Hypocreomycetidae</taxon>
        <taxon>Microascales</taxon>
        <taxon>Microascaceae</taxon>
        <taxon>Cephalotrichum</taxon>
    </lineage>
</organism>
<protein>
    <submittedName>
        <fullName evidence="1">Uncharacterized protein</fullName>
    </submittedName>
</protein>
<dbReference type="EMBL" id="ONZQ02000013">
    <property type="protein sequence ID" value="SPO05445.1"/>
    <property type="molecule type" value="Genomic_DNA"/>
</dbReference>
<evidence type="ECO:0000313" key="2">
    <source>
        <dbReference type="Proteomes" id="UP001187682"/>
    </source>
</evidence>
<evidence type="ECO:0000313" key="1">
    <source>
        <dbReference type="EMBL" id="SPO05445.1"/>
    </source>
</evidence>
<name>A0AAE8SY25_9PEZI</name>
<gene>
    <name evidence="1" type="ORF">DNG_08132</name>
</gene>